<feature type="compositionally biased region" description="Pro residues" evidence="10">
    <location>
        <begin position="314"/>
        <end position="330"/>
    </location>
</feature>
<dbReference type="AlphaFoldDB" id="A0A1X1SX62"/>
<gene>
    <name evidence="13" type="ORF">AWC01_18385</name>
    <name evidence="12" type="ORF">MDOR_21230</name>
</gene>
<keyword evidence="5 13" id="KW-0418">Kinase</keyword>
<dbReference type="PANTHER" id="PTHR43289:SF6">
    <property type="entry name" value="SERINE_THREONINE-PROTEIN KINASE NEKL-3"/>
    <property type="match status" value="1"/>
</dbReference>
<keyword evidence="14" id="KW-1185">Reference proteome</keyword>
<dbReference type="PROSITE" id="PS50011">
    <property type="entry name" value="PROTEIN_KINASE_DOM"/>
    <property type="match status" value="1"/>
</dbReference>
<reference evidence="12" key="3">
    <citation type="submission" date="2020-02" db="EMBL/GenBank/DDBJ databases">
        <authorList>
            <person name="Matsumoto Y."/>
            <person name="Motooka D."/>
            <person name="Nakamura S."/>
        </authorList>
    </citation>
    <scope>NUCLEOTIDE SEQUENCE</scope>
    <source>
        <strain evidence="12">JCM 12405</strain>
    </source>
</reference>
<evidence type="ECO:0000313" key="13">
    <source>
        <dbReference type="EMBL" id="ORV35605.1"/>
    </source>
</evidence>
<evidence type="ECO:0000313" key="12">
    <source>
        <dbReference type="EMBL" id="BBZ07954.1"/>
    </source>
</evidence>
<dbReference type="GO" id="GO:0005524">
    <property type="term" value="F:ATP binding"/>
    <property type="evidence" value="ECO:0007669"/>
    <property type="project" value="UniProtKB-UniRule"/>
</dbReference>
<dbReference type="EMBL" id="AP022605">
    <property type="protein sequence ID" value="BBZ07954.1"/>
    <property type="molecule type" value="Genomic_DNA"/>
</dbReference>
<comment type="catalytic activity">
    <reaction evidence="7">
        <text>L-threonyl-[protein] + ATP = O-phospho-L-threonyl-[protein] + ADP + H(+)</text>
        <dbReference type="Rhea" id="RHEA:46608"/>
        <dbReference type="Rhea" id="RHEA-COMP:11060"/>
        <dbReference type="Rhea" id="RHEA-COMP:11605"/>
        <dbReference type="ChEBI" id="CHEBI:15378"/>
        <dbReference type="ChEBI" id="CHEBI:30013"/>
        <dbReference type="ChEBI" id="CHEBI:30616"/>
        <dbReference type="ChEBI" id="CHEBI:61977"/>
        <dbReference type="ChEBI" id="CHEBI:456216"/>
        <dbReference type="EC" id="2.7.11.1"/>
    </reaction>
</comment>
<dbReference type="EC" id="2.7.11.1" evidence="1"/>
<dbReference type="Gene3D" id="1.10.510.10">
    <property type="entry name" value="Transferase(Phosphotransferase) domain 1"/>
    <property type="match status" value="1"/>
</dbReference>
<reference evidence="12 15" key="2">
    <citation type="journal article" date="2019" name="Emerg. Microbes Infect.">
        <title>Comprehensive subspecies identification of 175 nontuberculous mycobacteria species based on 7547 genomic profiles.</title>
        <authorList>
            <person name="Matsumoto Y."/>
            <person name="Kinjo T."/>
            <person name="Motooka D."/>
            <person name="Nabeya D."/>
            <person name="Jung N."/>
            <person name="Uechi K."/>
            <person name="Horii T."/>
            <person name="Iida T."/>
            <person name="Fujita J."/>
            <person name="Nakamura S."/>
        </authorList>
    </citation>
    <scope>NUCLEOTIDE SEQUENCE [LARGE SCALE GENOMIC DNA]</scope>
    <source>
        <strain evidence="12 15">JCM 12405</strain>
    </source>
</reference>
<feature type="region of interest" description="Disordered" evidence="10">
    <location>
        <begin position="364"/>
        <end position="448"/>
    </location>
</feature>
<keyword evidence="2" id="KW-0723">Serine/threonine-protein kinase</keyword>
<dbReference type="SUPFAM" id="SSF56112">
    <property type="entry name" value="Protein kinase-like (PK-like)"/>
    <property type="match status" value="1"/>
</dbReference>
<dbReference type="STRING" id="126673.AWC01_18385"/>
<keyword evidence="4 9" id="KW-0547">Nucleotide-binding</keyword>
<comment type="catalytic activity">
    <reaction evidence="8">
        <text>L-seryl-[protein] + ATP = O-phospho-L-seryl-[protein] + ADP + H(+)</text>
        <dbReference type="Rhea" id="RHEA:17989"/>
        <dbReference type="Rhea" id="RHEA-COMP:9863"/>
        <dbReference type="Rhea" id="RHEA-COMP:11604"/>
        <dbReference type="ChEBI" id="CHEBI:15378"/>
        <dbReference type="ChEBI" id="CHEBI:29999"/>
        <dbReference type="ChEBI" id="CHEBI:30616"/>
        <dbReference type="ChEBI" id="CHEBI:83421"/>
        <dbReference type="ChEBI" id="CHEBI:456216"/>
        <dbReference type="EC" id="2.7.11.1"/>
    </reaction>
</comment>
<dbReference type="InterPro" id="IPR000719">
    <property type="entry name" value="Prot_kinase_dom"/>
</dbReference>
<evidence type="ECO:0000256" key="5">
    <source>
        <dbReference type="ARBA" id="ARBA00022777"/>
    </source>
</evidence>
<evidence type="ECO:0000256" key="1">
    <source>
        <dbReference type="ARBA" id="ARBA00012513"/>
    </source>
</evidence>
<dbReference type="PROSITE" id="PS00108">
    <property type="entry name" value="PROTEIN_KINASE_ST"/>
    <property type="match status" value="1"/>
</dbReference>
<dbReference type="Pfam" id="PF00069">
    <property type="entry name" value="Pkinase"/>
    <property type="match status" value="1"/>
</dbReference>
<dbReference type="KEGG" id="mdr:MDOR_21230"/>
<dbReference type="Proteomes" id="UP000193564">
    <property type="component" value="Unassembled WGS sequence"/>
</dbReference>
<evidence type="ECO:0000313" key="15">
    <source>
        <dbReference type="Proteomes" id="UP000467201"/>
    </source>
</evidence>
<keyword evidence="6 9" id="KW-0067">ATP-binding</keyword>
<evidence type="ECO:0000256" key="6">
    <source>
        <dbReference type="ARBA" id="ARBA00022840"/>
    </source>
</evidence>
<feature type="region of interest" description="Disordered" evidence="10">
    <location>
        <begin position="308"/>
        <end position="334"/>
    </location>
</feature>
<dbReference type="Gene3D" id="3.30.200.20">
    <property type="entry name" value="Phosphorylase Kinase, domain 1"/>
    <property type="match status" value="1"/>
</dbReference>
<dbReference type="PROSITE" id="PS00107">
    <property type="entry name" value="PROTEIN_KINASE_ATP"/>
    <property type="match status" value="1"/>
</dbReference>
<protein>
    <recommendedName>
        <fullName evidence="1">non-specific serine/threonine protein kinase</fullName>
        <ecNumber evidence="1">2.7.11.1</ecNumber>
    </recommendedName>
</protein>
<dbReference type="PANTHER" id="PTHR43289">
    <property type="entry name" value="MITOGEN-ACTIVATED PROTEIN KINASE KINASE KINASE 20-RELATED"/>
    <property type="match status" value="1"/>
</dbReference>
<evidence type="ECO:0000256" key="10">
    <source>
        <dbReference type="SAM" id="MobiDB-lite"/>
    </source>
</evidence>
<dbReference type="InterPro" id="IPR017441">
    <property type="entry name" value="Protein_kinase_ATP_BS"/>
</dbReference>
<dbReference type="FunFam" id="3.30.200.20:FF:000035">
    <property type="entry name" value="Serine/threonine protein kinase Stk1"/>
    <property type="match status" value="1"/>
</dbReference>
<sequence length="448" mass="47827">MERASPAATATKDWDNAVDVTGEELFAERYVLRGLLGAGGMAEVRDAWDTRLDRPVAIKLLHPAMRAQPKTLLRFRDEARSAAMLSHPNIVAVHDYGEQEGTPFIVMERLPGHTLLDVMAHGPMPPDHVRSMLDDVLAALAVAHGAGMLHRDIKPANILLSATGDSLKVADFGIAKTSAVAHTMTGQIVGTMAYMSPERVAGAPASVADDLYAVGVVGYEAAVGHRAFPQDTPVALARAIMENPPPPLSTIRPDLDPTLVGTIDRAMAWDPAQRFRDAAHMHAAVNGDRQALFAGTAPAVAVPPRPATKVLDQPVPPSAHYPMTPPPPPSRWRRLPRRTRTAISAAALLTCLTVSGVALAAEPFSTAPSPKPINTSTPMPTPSSVPLPPPPPAVGQRREESGDTKEEREKEKEEEQKEKRDQEKEREGGGNGTEGGGNGNEGNLGKRE</sequence>
<dbReference type="Proteomes" id="UP000467201">
    <property type="component" value="Chromosome"/>
</dbReference>
<accession>A0A1X1SX62</accession>
<evidence type="ECO:0000256" key="2">
    <source>
        <dbReference type="ARBA" id="ARBA00022527"/>
    </source>
</evidence>
<dbReference type="GO" id="GO:0004674">
    <property type="term" value="F:protein serine/threonine kinase activity"/>
    <property type="evidence" value="ECO:0007669"/>
    <property type="project" value="UniProtKB-KW"/>
</dbReference>
<name>A0A1X1SX62_9MYCO</name>
<evidence type="ECO:0000259" key="11">
    <source>
        <dbReference type="PROSITE" id="PS50011"/>
    </source>
</evidence>
<evidence type="ECO:0000256" key="7">
    <source>
        <dbReference type="ARBA" id="ARBA00047899"/>
    </source>
</evidence>
<proteinExistence type="predicted"/>
<feature type="domain" description="Protein kinase" evidence="11">
    <location>
        <begin position="30"/>
        <end position="285"/>
    </location>
</feature>
<feature type="binding site" evidence="9">
    <location>
        <position position="59"/>
    </location>
    <ligand>
        <name>ATP</name>
        <dbReference type="ChEBI" id="CHEBI:30616"/>
    </ligand>
</feature>
<organism evidence="13 14">
    <name type="scientific">Mycolicibacterium doricum</name>
    <dbReference type="NCBI Taxonomy" id="126673"/>
    <lineage>
        <taxon>Bacteria</taxon>
        <taxon>Bacillati</taxon>
        <taxon>Actinomycetota</taxon>
        <taxon>Actinomycetes</taxon>
        <taxon>Mycobacteriales</taxon>
        <taxon>Mycobacteriaceae</taxon>
        <taxon>Mycolicibacterium</taxon>
    </lineage>
</organism>
<dbReference type="EMBL" id="LQOS01000072">
    <property type="protein sequence ID" value="ORV35605.1"/>
    <property type="molecule type" value="Genomic_DNA"/>
</dbReference>
<reference evidence="13 14" key="1">
    <citation type="submission" date="2016-01" db="EMBL/GenBank/DDBJ databases">
        <title>The new phylogeny of the genus Mycobacterium.</title>
        <authorList>
            <person name="Tarcisio F."/>
            <person name="Conor M."/>
            <person name="Antonella G."/>
            <person name="Elisabetta G."/>
            <person name="Giulia F.S."/>
            <person name="Sara T."/>
            <person name="Anna F."/>
            <person name="Clotilde B."/>
            <person name="Roberto B."/>
            <person name="Veronica D.S."/>
            <person name="Fabio R."/>
            <person name="Monica P."/>
            <person name="Olivier J."/>
            <person name="Enrico T."/>
            <person name="Nicola S."/>
        </authorList>
    </citation>
    <scope>NUCLEOTIDE SEQUENCE [LARGE SCALE GENOMIC DNA]</scope>
    <source>
        <strain evidence="13 14">DSM 44339</strain>
    </source>
</reference>
<dbReference type="InterPro" id="IPR011009">
    <property type="entry name" value="Kinase-like_dom_sf"/>
</dbReference>
<feature type="compositionally biased region" description="Gly residues" evidence="10">
    <location>
        <begin position="429"/>
        <end position="442"/>
    </location>
</feature>
<evidence type="ECO:0000256" key="9">
    <source>
        <dbReference type="PROSITE-ProRule" id="PRU10141"/>
    </source>
</evidence>
<feature type="compositionally biased region" description="Basic and acidic residues" evidence="10">
    <location>
        <begin position="396"/>
        <end position="428"/>
    </location>
</feature>
<feature type="compositionally biased region" description="Pro residues" evidence="10">
    <location>
        <begin position="379"/>
        <end position="393"/>
    </location>
</feature>
<evidence type="ECO:0000256" key="4">
    <source>
        <dbReference type="ARBA" id="ARBA00022741"/>
    </source>
</evidence>
<evidence type="ECO:0000256" key="8">
    <source>
        <dbReference type="ARBA" id="ARBA00048679"/>
    </source>
</evidence>
<dbReference type="GO" id="GO:0080090">
    <property type="term" value="P:regulation of primary metabolic process"/>
    <property type="evidence" value="ECO:0007669"/>
    <property type="project" value="UniProtKB-ARBA"/>
</dbReference>
<keyword evidence="3" id="KW-0808">Transferase</keyword>
<dbReference type="SMART" id="SM00220">
    <property type="entry name" value="S_TKc"/>
    <property type="match status" value="1"/>
</dbReference>
<evidence type="ECO:0000313" key="14">
    <source>
        <dbReference type="Proteomes" id="UP000193564"/>
    </source>
</evidence>
<evidence type="ECO:0000256" key="3">
    <source>
        <dbReference type="ARBA" id="ARBA00022679"/>
    </source>
</evidence>
<dbReference type="CDD" id="cd14014">
    <property type="entry name" value="STKc_PknB_like"/>
    <property type="match status" value="1"/>
</dbReference>
<dbReference type="InterPro" id="IPR008271">
    <property type="entry name" value="Ser/Thr_kinase_AS"/>
</dbReference>